<dbReference type="SUPFAM" id="SSF52317">
    <property type="entry name" value="Class I glutamine amidotransferase-like"/>
    <property type="match status" value="1"/>
</dbReference>
<comment type="caution">
    <text evidence="4">The sequence shown here is derived from an EMBL/GenBank/DDBJ whole genome shotgun (WGS) entry which is preliminary data.</text>
</comment>
<dbReference type="PROSITE" id="PS51276">
    <property type="entry name" value="PEPTIDASE_C56_PFPI"/>
    <property type="match status" value="1"/>
</dbReference>
<dbReference type="MEROPS" id="C56.001"/>
<gene>
    <name evidence="4" type="ORF">WQQ_00680</name>
    <name evidence="5" type="ORF">WQQ_02550</name>
</gene>
<dbReference type="RefSeq" id="WP_007183214.1">
    <property type="nucleotide sequence ID" value="NZ_AKGD01000001.1"/>
</dbReference>
<reference evidence="4 6" key="1">
    <citation type="journal article" date="2012" name="J. Bacteriol.">
        <title>Genome Sequence of n-Alkane-Degrading Hydrocarboniphaga effusa Strain AP103T (ATCC BAA-332T).</title>
        <authorList>
            <person name="Chang H.K."/>
            <person name="Zylstra G.J."/>
            <person name="Chae J.C."/>
        </authorList>
    </citation>
    <scope>NUCLEOTIDE SEQUENCE [LARGE SCALE GENOMIC DNA]</scope>
    <source>
        <strain evidence="4 6">AP103</strain>
    </source>
</reference>
<dbReference type="PANTHER" id="PTHR42733">
    <property type="entry name" value="DJ-1 PROTEIN"/>
    <property type="match status" value="1"/>
</dbReference>
<dbReference type="InterPro" id="IPR029062">
    <property type="entry name" value="Class_I_gatase-like"/>
</dbReference>
<evidence type="ECO:0000313" key="5">
    <source>
        <dbReference type="EMBL" id="EIT70118.1"/>
    </source>
</evidence>
<comment type="similarity">
    <text evidence="1">Belongs to the peptidase C56 family.</text>
</comment>
<dbReference type="EMBL" id="AKGD01000001">
    <property type="protein sequence ID" value="EIT70118.1"/>
    <property type="molecule type" value="Genomic_DNA"/>
</dbReference>
<evidence type="ECO:0000256" key="2">
    <source>
        <dbReference type="SAM" id="MobiDB-lite"/>
    </source>
</evidence>
<dbReference type="AlphaFoldDB" id="I8I269"/>
<sequence length="209" mass="22958">MNDKTPVRRKIAILATDGFEQDELLGPRQLLEQAGLEVEVLAPAKTANPGEIKAWKFTDWGETVRVDRKVDDAKVQDYEALVLPGGQINPDKLRLEPRAIDFIRAFGQTGRPIAAICHGPWTLIDAGLAKGKRMTSWPSLKNDLSNAGAQWADAEVIVDGPIITSRKPDDIPAFVDALIKQLGIDSKQKKQRSTNRAGRQPAADRLFSA</sequence>
<keyword evidence="4" id="KW-0378">Hydrolase</keyword>
<dbReference type="InterPro" id="IPR002818">
    <property type="entry name" value="DJ-1/PfpI"/>
</dbReference>
<dbReference type="EMBL" id="AKGD01000001">
    <property type="protein sequence ID" value="EIT69931.1"/>
    <property type="molecule type" value="Genomic_DNA"/>
</dbReference>
<reference evidence="4" key="2">
    <citation type="submission" date="2012-05" db="EMBL/GenBank/DDBJ databases">
        <authorList>
            <person name="Park J.-H."/>
            <person name="Zylstra G.J."/>
            <person name="Chae J.-C."/>
        </authorList>
    </citation>
    <scope>NUCLEOTIDE SEQUENCE</scope>
    <source>
        <strain evidence="4">AP103</strain>
    </source>
</reference>
<evidence type="ECO:0000313" key="4">
    <source>
        <dbReference type="EMBL" id="EIT69931.1"/>
    </source>
</evidence>
<feature type="domain" description="DJ-1/PfpI" evidence="3">
    <location>
        <begin position="9"/>
        <end position="181"/>
    </location>
</feature>
<dbReference type="PATRIC" id="fig|1172194.4.peg.243"/>
<protein>
    <submittedName>
        <fullName evidence="4">Protease</fullName>
    </submittedName>
</protein>
<dbReference type="PANTHER" id="PTHR42733:SF12">
    <property type="entry name" value="PROTEINASE"/>
    <property type="match status" value="1"/>
</dbReference>
<dbReference type="STRING" id="1172194.WQQ_00680"/>
<dbReference type="Proteomes" id="UP000003704">
    <property type="component" value="Unassembled WGS sequence"/>
</dbReference>
<keyword evidence="6" id="KW-1185">Reference proteome</keyword>
<dbReference type="InterPro" id="IPR006286">
    <property type="entry name" value="C56_PfpI-like"/>
</dbReference>
<evidence type="ECO:0000313" key="6">
    <source>
        <dbReference type="Proteomes" id="UP000003704"/>
    </source>
</evidence>
<dbReference type="GO" id="GO:0008233">
    <property type="term" value="F:peptidase activity"/>
    <property type="evidence" value="ECO:0007669"/>
    <property type="project" value="UniProtKB-KW"/>
</dbReference>
<accession>I8I269</accession>
<name>I8I269_9GAMM</name>
<dbReference type="GO" id="GO:0006508">
    <property type="term" value="P:proteolysis"/>
    <property type="evidence" value="ECO:0007669"/>
    <property type="project" value="UniProtKB-KW"/>
</dbReference>
<dbReference type="Gene3D" id="3.40.50.880">
    <property type="match status" value="1"/>
</dbReference>
<proteinExistence type="inferred from homology"/>
<dbReference type="CDD" id="cd03134">
    <property type="entry name" value="GATase1_PfpI_like"/>
    <property type="match status" value="1"/>
</dbReference>
<dbReference type="NCBIfam" id="TIGR01382">
    <property type="entry name" value="PfpI"/>
    <property type="match status" value="1"/>
</dbReference>
<evidence type="ECO:0000256" key="1">
    <source>
        <dbReference type="ARBA" id="ARBA00008542"/>
    </source>
</evidence>
<dbReference type="OrthoDB" id="9792284at2"/>
<organism evidence="4 6">
    <name type="scientific">Hydrocarboniphaga effusa AP103</name>
    <dbReference type="NCBI Taxonomy" id="1172194"/>
    <lineage>
        <taxon>Bacteria</taxon>
        <taxon>Pseudomonadati</taxon>
        <taxon>Pseudomonadota</taxon>
        <taxon>Gammaproteobacteria</taxon>
        <taxon>Nevskiales</taxon>
        <taxon>Nevskiaceae</taxon>
        <taxon>Hydrocarboniphaga</taxon>
    </lineage>
</organism>
<evidence type="ECO:0000259" key="3">
    <source>
        <dbReference type="Pfam" id="PF01965"/>
    </source>
</evidence>
<feature type="region of interest" description="Disordered" evidence="2">
    <location>
        <begin position="186"/>
        <end position="209"/>
    </location>
</feature>
<dbReference type="Pfam" id="PF01965">
    <property type="entry name" value="DJ-1_PfpI"/>
    <property type="match status" value="1"/>
</dbReference>
<keyword evidence="4" id="KW-0645">Protease</keyword>